<dbReference type="GO" id="GO:0006487">
    <property type="term" value="P:protein N-linked glycosylation"/>
    <property type="evidence" value="ECO:0007669"/>
    <property type="project" value="TreeGrafter"/>
</dbReference>
<evidence type="ECO:0000256" key="10">
    <source>
        <dbReference type="ARBA" id="ARBA00023136"/>
    </source>
</evidence>
<dbReference type="OrthoDB" id="432292at2759"/>
<feature type="domain" description="Ribophorin II third" evidence="15">
    <location>
        <begin position="54"/>
        <end position="178"/>
    </location>
</feature>
<dbReference type="PANTHER" id="PTHR12640:SF0">
    <property type="entry name" value="DOLICHYL-DIPHOSPHOOLIGOSACCHARIDE--PROTEIN GLYCOSYLTRANSFERASE SUBUNIT 2"/>
    <property type="match status" value="1"/>
</dbReference>
<dbReference type="AlphaFoldDB" id="A0A1D1VWY4"/>
<evidence type="ECO:0000256" key="1">
    <source>
        <dbReference type="ARBA" id="ARBA00002791"/>
    </source>
</evidence>
<accession>A0A1D1VWY4</accession>
<dbReference type="PANTHER" id="PTHR12640">
    <property type="entry name" value="RIBOPHORIN II"/>
    <property type="match status" value="1"/>
</dbReference>
<evidence type="ECO:0000259" key="16">
    <source>
        <dbReference type="Pfam" id="PF25147"/>
    </source>
</evidence>
<comment type="function">
    <text evidence="1">Subunit of the oligosaccharyl transferase (OST) complex that catalyzes the initial transfer of a defined glycan (Glc(3)Man(9)GlcNAc(2) in eukaryotes) from the lipid carrier dolichol-pyrophosphate to an asparagine residue within an Asn-X-Ser/Thr consensus motif in nascent polypeptide chains, the first step in protein N-glycosylation. N-glycosylation occurs cotranslationally and the complex associates with the Sec61 complex at the channel-forming translocon complex that mediates protein translocation across the endoplasmic reticulum (ER). All subunits are required for a maximal enzyme activity.</text>
</comment>
<feature type="transmembrane region" description="Helical" evidence="13">
    <location>
        <begin position="218"/>
        <end position="239"/>
    </location>
</feature>
<dbReference type="Pfam" id="PF25147">
    <property type="entry name" value="Ribophorin_II_C"/>
    <property type="match status" value="1"/>
</dbReference>
<keyword evidence="18" id="KW-1185">Reference proteome</keyword>
<reference evidence="17 18" key="1">
    <citation type="journal article" date="2016" name="Nat. Commun.">
        <title>Extremotolerant tardigrade genome and improved radiotolerance of human cultured cells by tardigrade-unique protein.</title>
        <authorList>
            <person name="Hashimoto T."/>
            <person name="Horikawa D.D."/>
            <person name="Saito Y."/>
            <person name="Kuwahara H."/>
            <person name="Kozuka-Hata H."/>
            <person name="Shin-I T."/>
            <person name="Minakuchi Y."/>
            <person name="Ohishi K."/>
            <person name="Motoyama A."/>
            <person name="Aizu T."/>
            <person name="Enomoto A."/>
            <person name="Kondo K."/>
            <person name="Tanaka S."/>
            <person name="Hara Y."/>
            <person name="Koshikawa S."/>
            <person name="Sagara H."/>
            <person name="Miura T."/>
            <person name="Yokobori S."/>
            <person name="Miyagawa K."/>
            <person name="Suzuki Y."/>
            <person name="Kubo T."/>
            <person name="Oyama M."/>
            <person name="Kohara Y."/>
            <person name="Fujiyama A."/>
            <person name="Arakawa K."/>
            <person name="Katayama T."/>
            <person name="Toyoda A."/>
            <person name="Kunieda T."/>
        </authorList>
    </citation>
    <scope>NUCLEOTIDE SEQUENCE [LARGE SCALE GENOMIC DNA]</scope>
    <source>
        <strain evidence="17 18">YOKOZUNA-1</strain>
    </source>
</reference>
<dbReference type="Pfam" id="PF23860">
    <property type="entry name" value="Ribophorin_II_3rd"/>
    <property type="match status" value="1"/>
</dbReference>
<dbReference type="EMBL" id="BDGG01000009">
    <property type="protein sequence ID" value="GAV03514.1"/>
    <property type="molecule type" value="Genomic_DNA"/>
</dbReference>
<feature type="transmembrane region" description="Helical" evidence="13">
    <location>
        <begin position="251"/>
        <end position="271"/>
    </location>
</feature>
<feature type="signal peptide" evidence="14">
    <location>
        <begin position="1"/>
        <end position="23"/>
    </location>
</feature>
<dbReference type="InterPro" id="IPR056790">
    <property type="entry name" value="Ribophorin_II_C"/>
</dbReference>
<feature type="chain" id="PRO_5044292318" description="Dolichyl-diphosphooligosaccharide--protein glycosyltransferase subunit 2" evidence="14">
    <location>
        <begin position="24"/>
        <end position="309"/>
    </location>
</feature>
<evidence type="ECO:0000256" key="3">
    <source>
        <dbReference type="ARBA" id="ARBA00004922"/>
    </source>
</evidence>
<comment type="pathway">
    <text evidence="3">Protein modification; protein glycosylation.</text>
</comment>
<feature type="transmembrane region" description="Helical" evidence="13">
    <location>
        <begin position="277"/>
        <end position="298"/>
    </location>
</feature>
<evidence type="ECO:0000256" key="14">
    <source>
        <dbReference type="SAM" id="SignalP"/>
    </source>
</evidence>
<comment type="subcellular location">
    <subcellularLocation>
        <location evidence="2">Endoplasmic reticulum membrane</location>
        <topology evidence="2">Multi-pass membrane protein</topology>
    </subcellularLocation>
</comment>
<keyword evidence="7 14" id="KW-0732">Signal</keyword>
<dbReference type="STRING" id="947166.A0A1D1VWY4"/>
<comment type="caution">
    <text evidence="17">The sequence shown here is derived from an EMBL/GenBank/DDBJ whole genome shotgun (WGS) entry which is preliminary data.</text>
</comment>
<evidence type="ECO:0000259" key="15">
    <source>
        <dbReference type="Pfam" id="PF23860"/>
    </source>
</evidence>
<keyword evidence="8" id="KW-0256">Endoplasmic reticulum</keyword>
<evidence type="ECO:0000256" key="8">
    <source>
        <dbReference type="ARBA" id="ARBA00022824"/>
    </source>
</evidence>
<keyword evidence="10 13" id="KW-0472">Membrane</keyword>
<evidence type="ECO:0000256" key="5">
    <source>
        <dbReference type="ARBA" id="ARBA00017612"/>
    </source>
</evidence>
<name>A0A1D1VWY4_RAMVA</name>
<dbReference type="GO" id="GO:0008250">
    <property type="term" value="C:oligosaccharyltransferase complex"/>
    <property type="evidence" value="ECO:0007669"/>
    <property type="project" value="InterPro"/>
</dbReference>
<evidence type="ECO:0000313" key="18">
    <source>
        <dbReference type="Proteomes" id="UP000186922"/>
    </source>
</evidence>
<protein>
    <recommendedName>
        <fullName evidence="5">Dolichyl-diphosphooligosaccharide--protein glycosyltransferase subunit 2</fullName>
    </recommendedName>
    <alternativeName>
        <fullName evidence="12">Ribophorin II</fullName>
    </alternativeName>
    <alternativeName>
        <fullName evidence="11">Ribophorin-2</fullName>
    </alternativeName>
</protein>
<comment type="similarity">
    <text evidence="4">Belongs to the SWP1 family.</text>
</comment>
<evidence type="ECO:0000256" key="6">
    <source>
        <dbReference type="ARBA" id="ARBA00022692"/>
    </source>
</evidence>
<evidence type="ECO:0000313" key="17">
    <source>
        <dbReference type="EMBL" id="GAV03514.1"/>
    </source>
</evidence>
<dbReference type="UniPathway" id="UPA00378"/>
<organism evidence="17 18">
    <name type="scientific">Ramazzottius varieornatus</name>
    <name type="common">Water bear</name>
    <name type="synonym">Tardigrade</name>
    <dbReference type="NCBI Taxonomy" id="947166"/>
    <lineage>
        <taxon>Eukaryota</taxon>
        <taxon>Metazoa</taxon>
        <taxon>Ecdysozoa</taxon>
        <taxon>Tardigrada</taxon>
        <taxon>Eutardigrada</taxon>
        <taxon>Parachela</taxon>
        <taxon>Hypsibioidea</taxon>
        <taxon>Ramazzottiidae</taxon>
        <taxon>Ramazzottius</taxon>
    </lineage>
</organism>
<feature type="domain" description="Ribophorin II C-terminal" evidence="16">
    <location>
        <begin position="204"/>
        <end position="302"/>
    </location>
</feature>
<evidence type="ECO:0000256" key="13">
    <source>
        <dbReference type="SAM" id="Phobius"/>
    </source>
</evidence>
<dbReference type="InterPro" id="IPR008814">
    <property type="entry name" value="Swp1"/>
</dbReference>
<dbReference type="InterPro" id="IPR055374">
    <property type="entry name" value="Ribophorin_II_3rd"/>
</dbReference>
<keyword evidence="9 13" id="KW-1133">Transmembrane helix</keyword>
<evidence type="ECO:0000256" key="9">
    <source>
        <dbReference type="ARBA" id="ARBA00022989"/>
    </source>
</evidence>
<evidence type="ECO:0000256" key="4">
    <source>
        <dbReference type="ARBA" id="ARBA00009038"/>
    </source>
</evidence>
<proteinExistence type="inferred from homology"/>
<evidence type="ECO:0000256" key="11">
    <source>
        <dbReference type="ARBA" id="ARBA00030078"/>
    </source>
</evidence>
<evidence type="ECO:0000256" key="2">
    <source>
        <dbReference type="ARBA" id="ARBA00004477"/>
    </source>
</evidence>
<dbReference type="Proteomes" id="UP000186922">
    <property type="component" value="Unassembled WGS sequence"/>
</dbReference>
<gene>
    <name evidence="17" type="primary">RvY_13923-1</name>
    <name evidence="17" type="synonym">RvY_13923.1</name>
    <name evidence="17" type="ORF">RvY_13923</name>
</gene>
<evidence type="ECO:0000256" key="12">
    <source>
        <dbReference type="ARBA" id="ARBA00032139"/>
    </source>
</evidence>
<sequence>METYLRLCSLCLTMLLTIFSVQGGQGMSKETPVADKPAAKAQRSSSQVQVSISDIEVSIYDSDAGKASLSQKISLPNKLSSIPNVPENQKLVVKFTVRNQADNQPVKADQTFLRLTNGKVKEVVLVAEADGDSYKVEVDLSKRAAEFARLSGQYDVRIEVGDVNIAKAVSANLGSVKLSFPGGVDNIPDPLARFAPKPEIKHTFREPEKRPPALVSTAFSFAVLAPMVVLWALWARLGINFRNFDLHPTSLVFYGSLGAIFYLYYMFWIFLDMFTTLKYLTVLGAVAFFSGNAMFARLHRRRHGKEIKE</sequence>
<evidence type="ECO:0000256" key="7">
    <source>
        <dbReference type="ARBA" id="ARBA00022729"/>
    </source>
</evidence>
<keyword evidence="6 13" id="KW-0812">Transmembrane</keyword>